<keyword evidence="8" id="KW-1185">Reference proteome</keyword>
<sequence>MESIVFLVGVVSDLKDLSSLPLPIISALVLSRLVGCCFFQGTRKMRVDWFMRASSLLLLFVAAGFFSSSMHHLQELTVFGAWSPKRARPWQNQAVWDATDCCNDKSNRSFVLMRALFGWQDQVTPVEIFAYAAYWVIALTSGFFFVRRAKKELSGKLEEWRRQDELEHRKRLNSRTTRMPRRVTWQRFHLGRVPQTRALRFHLKRTQRRFAYQSKYV</sequence>
<dbReference type="PANTHER" id="PTHR31632:SF2">
    <property type="entry name" value="PLASMA MEMBRANE IRON PERMEASE"/>
    <property type="match status" value="1"/>
</dbReference>
<comment type="similarity">
    <text evidence="2">Belongs to the oxidase-dependent Fe transporter (OFeT) (TC 9.A.10.1) family.</text>
</comment>
<keyword evidence="5 6" id="KW-0472">Membrane</keyword>
<dbReference type="Proteomes" id="UP000654075">
    <property type="component" value="Unassembled WGS sequence"/>
</dbReference>
<feature type="transmembrane region" description="Helical" evidence="6">
    <location>
        <begin position="20"/>
        <end position="41"/>
    </location>
</feature>
<dbReference type="PANTHER" id="PTHR31632">
    <property type="entry name" value="IRON TRANSPORTER FTH1"/>
    <property type="match status" value="1"/>
</dbReference>
<reference evidence="7" key="1">
    <citation type="submission" date="2021-02" db="EMBL/GenBank/DDBJ databases">
        <authorList>
            <person name="Dougan E. K."/>
            <person name="Rhodes N."/>
            <person name="Thang M."/>
            <person name="Chan C."/>
        </authorList>
    </citation>
    <scope>NUCLEOTIDE SEQUENCE</scope>
</reference>
<evidence type="ECO:0000256" key="1">
    <source>
        <dbReference type="ARBA" id="ARBA00004141"/>
    </source>
</evidence>
<dbReference type="GO" id="GO:0033573">
    <property type="term" value="C:high-affinity iron permease complex"/>
    <property type="evidence" value="ECO:0007669"/>
    <property type="project" value="InterPro"/>
</dbReference>
<evidence type="ECO:0000256" key="2">
    <source>
        <dbReference type="ARBA" id="ARBA00008333"/>
    </source>
</evidence>
<evidence type="ECO:0000256" key="3">
    <source>
        <dbReference type="ARBA" id="ARBA00022692"/>
    </source>
</evidence>
<evidence type="ECO:0000256" key="6">
    <source>
        <dbReference type="SAM" id="Phobius"/>
    </source>
</evidence>
<accession>A0A813EB05</accession>
<comment type="subcellular location">
    <subcellularLocation>
        <location evidence="1">Membrane</location>
        <topology evidence="1">Multi-pass membrane protein</topology>
    </subcellularLocation>
</comment>
<keyword evidence="4 6" id="KW-1133">Transmembrane helix</keyword>
<dbReference type="GO" id="GO:0015093">
    <property type="term" value="F:ferrous iron transmembrane transporter activity"/>
    <property type="evidence" value="ECO:0007669"/>
    <property type="project" value="TreeGrafter"/>
</dbReference>
<dbReference type="EMBL" id="CAJNNV010010174">
    <property type="protein sequence ID" value="CAE8598311.1"/>
    <property type="molecule type" value="Genomic_DNA"/>
</dbReference>
<dbReference type="AlphaFoldDB" id="A0A813EB05"/>
<evidence type="ECO:0000256" key="4">
    <source>
        <dbReference type="ARBA" id="ARBA00022989"/>
    </source>
</evidence>
<dbReference type="Pfam" id="PF03239">
    <property type="entry name" value="FTR1"/>
    <property type="match status" value="1"/>
</dbReference>
<dbReference type="InterPro" id="IPR004923">
    <property type="entry name" value="FTR1/Fip1/EfeU"/>
</dbReference>
<evidence type="ECO:0000313" key="8">
    <source>
        <dbReference type="Proteomes" id="UP000654075"/>
    </source>
</evidence>
<evidence type="ECO:0000256" key="5">
    <source>
        <dbReference type="ARBA" id="ARBA00023136"/>
    </source>
</evidence>
<protein>
    <submittedName>
        <fullName evidence="7">Uncharacterized protein</fullName>
    </submittedName>
</protein>
<keyword evidence="3 6" id="KW-0812">Transmembrane</keyword>
<comment type="caution">
    <text evidence="7">The sequence shown here is derived from an EMBL/GenBank/DDBJ whole genome shotgun (WGS) entry which is preliminary data.</text>
</comment>
<organism evidence="7 8">
    <name type="scientific">Polarella glacialis</name>
    <name type="common">Dinoflagellate</name>
    <dbReference type="NCBI Taxonomy" id="89957"/>
    <lineage>
        <taxon>Eukaryota</taxon>
        <taxon>Sar</taxon>
        <taxon>Alveolata</taxon>
        <taxon>Dinophyceae</taxon>
        <taxon>Suessiales</taxon>
        <taxon>Suessiaceae</taxon>
        <taxon>Polarella</taxon>
    </lineage>
</organism>
<proteinExistence type="inferred from homology"/>
<dbReference type="OrthoDB" id="412193at2759"/>
<feature type="transmembrane region" description="Helical" evidence="6">
    <location>
        <begin position="128"/>
        <end position="146"/>
    </location>
</feature>
<feature type="transmembrane region" description="Helical" evidence="6">
    <location>
        <begin position="53"/>
        <end position="73"/>
    </location>
</feature>
<evidence type="ECO:0000313" key="7">
    <source>
        <dbReference type="EMBL" id="CAE8598311.1"/>
    </source>
</evidence>
<gene>
    <name evidence="7" type="ORF">PGLA1383_LOCUS16720</name>
</gene>
<name>A0A813EB05_POLGL</name>